<protein>
    <recommendedName>
        <fullName evidence="3">LPP20 lipoprotein</fullName>
    </recommendedName>
</protein>
<organism evidence="1 2">
    <name type="scientific">candidate division WOR-3 bacterium</name>
    <dbReference type="NCBI Taxonomy" id="2052148"/>
    <lineage>
        <taxon>Bacteria</taxon>
        <taxon>Bacteria division WOR-3</taxon>
    </lineage>
</organism>
<dbReference type="EMBL" id="VGIR01000014">
    <property type="protein sequence ID" value="MBM3330920.1"/>
    <property type="molecule type" value="Genomic_DNA"/>
</dbReference>
<dbReference type="AlphaFoldDB" id="A0A937XC20"/>
<name>A0A937XC20_UNCW3</name>
<gene>
    <name evidence="1" type="ORF">FJY68_03600</name>
</gene>
<accession>A0A937XC20</accession>
<sequence>MNQPADHSDLRTLGICLALTVLFGCATSTTVIPVSVTPPAAPPAAETPFVPPSPLGPVVAPGQVQELVPGGAIDWSGKTVWARGAGVVDPGNSSRDLAWQMALRAATVVAQRNLLEIVKGVRVDSDTRVQELVAGHDSVRLRVEAVVKGARQRGPARYDSLGGTVEIEMECDLYGEGGIESALAPQPVVGPQPENAAAAGLSPAAQQSLRHYACLVIDGGDTGLKPALFPKLCDDRGAILLDPRELAYAGATGAHTVQYVGALGQVAARPDFGQPMVFRVREARGELGTDPVLARADAAALREMADGLEFLVRTGRVLIKLAP</sequence>
<dbReference type="Proteomes" id="UP000779900">
    <property type="component" value="Unassembled WGS sequence"/>
</dbReference>
<evidence type="ECO:0008006" key="3">
    <source>
        <dbReference type="Google" id="ProtNLM"/>
    </source>
</evidence>
<proteinExistence type="predicted"/>
<comment type="caution">
    <text evidence="1">The sequence shown here is derived from an EMBL/GenBank/DDBJ whole genome shotgun (WGS) entry which is preliminary data.</text>
</comment>
<evidence type="ECO:0000313" key="2">
    <source>
        <dbReference type="Proteomes" id="UP000779900"/>
    </source>
</evidence>
<reference evidence="1" key="1">
    <citation type="submission" date="2019-03" db="EMBL/GenBank/DDBJ databases">
        <title>Lake Tanganyika Metagenome-Assembled Genomes (MAGs).</title>
        <authorList>
            <person name="Tran P."/>
        </authorList>
    </citation>
    <scope>NUCLEOTIDE SEQUENCE</scope>
    <source>
        <strain evidence="1">K_DeepCast_150m_m2_040</strain>
    </source>
</reference>
<evidence type="ECO:0000313" key="1">
    <source>
        <dbReference type="EMBL" id="MBM3330920.1"/>
    </source>
</evidence>